<comment type="caution">
    <text evidence="2">The sequence shown here is derived from an EMBL/GenBank/DDBJ whole genome shotgun (WGS) entry which is preliminary data.</text>
</comment>
<organism evidence="2 3">
    <name type="scientific">Myroides marinus</name>
    <dbReference type="NCBI Taxonomy" id="703342"/>
    <lineage>
        <taxon>Bacteria</taxon>
        <taxon>Pseudomonadati</taxon>
        <taxon>Bacteroidota</taxon>
        <taxon>Flavobacteriia</taxon>
        <taxon>Flavobacteriales</taxon>
        <taxon>Flavobacteriaceae</taxon>
        <taxon>Myroides</taxon>
    </lineage>
</organism>
<dbReference type="EMBL" id="LQNU01000095">
    <property type="protein sequence ID" value="KZE74086.1"/>
    <property type="molecule type" value="Genomic_DNA"/>
</dbReference>
<proteinExistence type="predicted"/>
<dbReference type="RefSeq" id="WP_038988416.1">
    <property type="nucleotide sequence ID" value="NZ_JWJO01000111.1"/>
</dbReference>
<dbReference type="Proteomes" id="UP000076630">
    <property type="component" value="Unassembled WGS sequence"/>
</dbReference>
<name>A0A163UZ49_9FLAO</name>
<gene>
    <name evidence="2" type="ORF">AV926_17775</name>
</gene>
<accession>A0A163UZ49</accession>
<evidence type="ECO:0000259" key="1">
    <source>
        <dbReference type="Pfam" id="PF08818"/>
    </source>
</evidence>
<keyword evidence="3" id="KW-1185">Reference proteome</keyword>
<dbReference type="Gene3D" id="3.90.1150.200">
    <property type="match status" value="1"/>
</dbReference>
<dbReference type="SUPFAM" id="SSF159888">
    <property type="entry name" value="YdhG-like"/>
    <property type="match status" value="1"/>
</dbReference>
<evidence type="ECO:0000313" key="3">
    <source>
        <dbReference type="Proteomes" id="UP000076630"/>
    </source>
</evidence>
<sequence>MKETEHYYLRQEEPNRSCLQALRGIILSLDEHITESIKWGTPCFSYKNRMFCFLALTKAPKSPYLLIVEGLLVDHPLLEMGSRKRMKTLSIDANEDLPIEVLLEILQQTLDLYTSGVIKTK</sequence>
<evidence type="ECO:0000313" key="2">
    <source>
        <dbReference type="EMBL" id="KZE74086.1"/>
    </source>
</evidence>
<dbReference type="Pfam" id="PF08818">
    <property type="entry name" value="DUF1801"/>
    <property type="match status" value="1"/>
</dbReference>
<reference evidence="2 3" key="1">
    <citation type="submission" date="2016-01" db="EMBL/GenBank/DDBJ databases">
        <title>Whole genome sequencing of Myroides marinus L41.</title>
        <authorList>
            <person name="Hong K.W."/>
        </authorList>
    </citation>
    <scope>NUCLEOTIDE SEQUENCE [LARGE SCALE GENOMIC DNA]</scope>
    <source>
        <strain evidence="2 3">L41</strain>
    </source>
</reference>
<dbReference type="InterPro" id="IPR014922">
    <property type="entry name" value="YdhG-like"/>
</dbReference>
<dbReference type="OrthoDB" id="670608at2"/>
<feature type="domain" description="YdhG-like" evidence="1">
    <location>
        <begin position="16"/>
        <end position="109"/>
    </location>
</feature>
<protein>
    <recommendedName>
        <fullName evidence="1">YdhG-like domain-containing protein</fullName>
    </recommendedName>
</protein>
<dbReference type="AlphaFoldDB" id="A0A163UZ49"/>